<dbReference type="Pfam" id="PF14686">
    <property type="entry name" value="fn3_3"/>
    <property type="match status" value="1"/>
</dbReference>
<accession>A0A426Y6B3</accession>
<dbReference type="CDD" id="cd10317">
    <property type="entry name" value="RGL4_C"/>
    <property type="match status" value="1"/>
</dbReference>
<dbReference type="GO" id="GO:0030246">
    <property type="term" value="F:carbohydrate binding"/>
    <property type="evidence" value="ECO:0007669"/>
    <property type="project" value="InterPro"/>
</dbReference>
<dbReference type="InterPro" id="IPR008979">
    <property type="entry name" value="Galactose-bd-like_sf"/>
</dbReference>
<evidence type="ECO:0000313" key="4">
    <source>
        <dbReference type="EMBL" id="RRT47325.1"/>
    </source>
</evidence>
<organism evidence="4 5">
    <name type="scientific">Ensete ventricosum</name>
    <name type="common">Abyssinian banana</name>
    <name type="synonym">Musa ensete</name>
    <dbReference type="NCBI Taxonomy" id="4639"/>
    <lineage>
        <taxon>Eukaryota</taxon>
        <taxon>Viridiplantae</taxon>
        <taxon>Streptophyta</taxon>
        <taxon>Embryophyta</taxon>
        <taxon>Tracheophyta</taxon>
        <taxon>Spermatophyta</taxon>
        <taxon>Magnoliopsida</taxon>
        <taxon>Liliopsida</taxon>
        <taxon>Zingiberales</taxon>
        <taxon>Musaceae</taxon>
        <taxon>Ensete</taxon>
    </lineage>
</organism>
<evidence type="ECO:0000259" key="3">
    <source>
        <dbReference type="Pfam" id="PF14686"/>
    </source>
</evidence>
<dbReference type="Gene3D" id="2.60.40.1120">
    <property type="entry name" value="Carboxypeptidase-like, regulatory domain"/>
    <property type="match status" value="1"/>
</dbReference>
<keyword evidence="1" id="KW-0732">Signal</keyword>
<dbReference type="Gene3D" id="2.60.120.260">
    <property type="entry name" value="Galactose-binding domain-like"/>
    <property type="match status" value="1"/>
</dbReference>
<comment type="caution">
    <text evidence="4">The sequence shown here is derived from an EMBL/GenBank/DDBJ whole genome shotgun (WGS) entry which is preliminary data.</text>
</comment>
<evidence type="ECO:0000259" key="2">
    <source>
        <dbReference type="Pfam" id="PF14683"/>
    </source>
</evidence>
<dbReference type="SUPFAM" id="SSF49785">
    <property type="entry name" value="Galactose-binding domain-like"/>
    <property type="match status" value="1"/>
</dbReference>
<sequence>MLKHIMCYKFNSYTWNKMLQGYQFWTEADDKGNFTIANVRTGDYNLYAWISGFIGDYRLDVTVTITPGSQISLGDLVYEPPRDGPTLWEIGIPDRSAAEFFVPDPNPIYINNLYVNHPDRFRQYGLWERYADLYPDSDLIYSVGVSDYRKDWFFAHVTRKTKENSYQATTWQIKFQVDSVNQTGAYKLRVALASATLSELQVRINDATINPPHFTTRLLGRDNSIARHGIHGLYWLFNIDVQSAWLIQGDNTIYLTQTRSSSPFQGIMYDYIRMEGPPGQYINKVDK</sequence>
<evidence type="ECO:0000256" key="1">
    <source>
        <dbReference type="ARBA" id="ARBA00022729"/>
    </source>
</evidence>
<dbReference type="EMBL" id="AMZH03014622">
    <property type="protein sequence ID" value="RRT47325.1"/>
    <property type="molecule type" value="Genomic_DNA"/>
</dbReference>
<gene>
    <name evidence="4" type="ORF">B296_00053809</name>
</gene>
<dbReference type="Proteomes" id="UP000287651">
    <property type="component" value="Unassembled WGS sequence"/>
</dbReference>
<dbReference type="SUPFAM" id="SSF49452">
    <property type="entry name" value="Starch-binding domain-like"/>
    <property type="match status" value="1"/>
</dbReference>
<dbReference type="Pfam" id="PF14683">
    <property type="entry name" value="CBM-like"/>
    <property type="match status" value="1"/>
</dbReference>
<feature type="domain" description="Rhamnogalacturonan lyase" evidence="3">
    <location>
        <begin position="15"/>
        <end position="72"/>
    </location>
</feature>
<dbReference type="InterPro" id="IPR051850">
    <property type="entry name" value="Polysacch_Lyase_4"/>
</dbReference>
<feature type="domain" description="Rhamnogalacturonan lyase" evidence="2">
    <location>
        <begin position="86"/>
        <end position="274"/>
    </location>
</feature>
<evidence type="ECO:0000313" key="5">
    <source>
        <dbReference type="Proteomes" id="UP000287651"/>
    </source>
</evidence>
<name>A0A426Y6B3_ENSVE</name>
<dbReference type="InterPro" id="IPR029411">
    <property type="entry name" value="RG-lyase_III"/>
</dbReference>
<dbReference type="CDD" id="cd10316">
    <property type="entry name" value="RGL4_M"/>
    <property type="match status" value="1"/>
</dbReference>
<dbReference type="InterPro" id="IPR029413">
    <property type="entry name" value="RG-lyase_II"/>
</dbReference>
<reference evidence="4 5" key="1">
    <citation type="journal article" date="2014" name="Agronomy (Basel)">
        <title>A Draft Genome Sequence for Ensete ventricosum, the Drought-Tolerant Tree Against Hunger.</title>
        <authorList>
            <person name="Harrison J."/>
            <person name="Moore K.A."/>
            <person name="Paszkiewicz K."/>
            <person name="Jones T."/>
            <person name="Grant M."/>
            <person name="Ambacheew D."/>
            <person name="Muzemil S."/>
            <person name="Studholme D.J."/>
        </authorList>
    </citation>
    <scope>NUCLEOTIDE SEQUENCE [LARGE SCALE GENOMIC DNA]</scope>
</reference>
<protein>
    <recommendedName>
        <fullName evidence="6">Rhamnogalacturonan endolyase</fullName>
    </recommendedName>
</protein>
<dbReference type="PANTHER" id="PTHR32018">
    <property type="entry name" value="RHAMNOGALACTURONATE LYASE FAMILY PROTEIN"/>
    <property type="match status" value="1"/>
</dbReference>
<proteinExistence type="predicted"/>
<dbReference type="InterPro" id="IPR013784">
    <property type="entry name" value="Carb-bd-like_fold"/>
</dbReference>
<dbReference type="PANTHER" id="PTHR32018:SF1">
    <property type="entry name" value="RHAMNOGALACTURONAN ENDOLYASE"/>
    <property type="match status" value="1"/>
</dbReference>
<evidence type="ECO:0008006" key="6">
    <source>
        <dbReference type="Google" id="ProtNLM"/>
    </source>
</evidence>
<dbReference type="AlphaFoldDB" id="A0A426Y6B3"/>